<keyword evidence="11" id="KW-0963">Cytoplasm</keyword>
<keyword evidence="13" id="KW-1185">Reference proteome</keyword>
<dbReference type="STRING" id="489703.SAMN04488038_11442"/>
<feature type="binding site" evidence="11">
    <location>
        <position position="140"/>
    </location>
    <ligand>
        <name>substrate</name>
    </ligand>
</feature>
<dbReference type="GO" id="GO:0000287">
    <property type="term" value="F:magnesium ion binding"/>
    <property type="evidence" value="ECO:0007669"/>
    <property type="project" value="UniProtKB-UniRule"/>
</dbReference>
<comment type="catalytic activity">
    <reaction evidence="10 11">
        <text>shikimate + ATP = 3-phosphoshikimate + ADP + H(+)</text>
        <dbReference type="Rhea" id="RHEA:13121"/>
        <dbReference type="ChEBI" id="CHEBI:15378"/>
        <dbReference type="ChEBI" id="CHEBI:30616"/>
        <dbReference type="ChEBI" id="CHEBI:36208"/>
        <dbReference type="ChEBI" id="CHEBI:145989"/>
        <dbReference type="ChEBI" id="CHEBI:456216"/>
        <dbReference type="EC" id="2.7.1.71"/>
    </reaction>
</comment>
<feature type="binding site" evidence="11">
    <location>
        <position position="82"/>
    </location>
    <ligand>
        <name>substrate</name>
    </ligand>
</feature>
<dbReference type="GO" id="GO:0005524">
    <property type="term" value="F:ATP binding"/>
    <property type="evidence" value="ECO:0007669"/>
    <property type="project" value="UniProtKB-UniRule"/>
</dbReference>
<feature type="binding site" evidence="11">
    <location>
        <position position="36"/>
    </location>
    <ligand>
        <name>substrate</name>
    </ligand>
</feature>
<dbReference type="PRINTS" id="PR01100">
    <property type="entry name" value="SHIKIMTKNASE"/>
</dbReference>
<keyword evidence="9 11" id="KW-0057">Aromatic amino acid biosynthesis</keyword>
<dbReference type="InterPro" id="IPR031322">
    <property type="entry name" value="Shikimate/glucono_kinase"/>
</dbReference>
<organism evidence="12 13">
    <name type="scientific">Solimonas aquatica</name>
    <dbReference type="NCBI Taxonomy" id="489703"/>
    <lineage>
        <taxon>Bacteria</taxon>
        <taxon>Pseudomonadati</taxon>
        <taxon>Pseudomonadota</taxon>
        <taxon>Gammaproteobacteria</taxon>
        <taxon>Nevskiales</taxon>
        <taxon>Nevskiaceae</taxon>
        <taxon>Solimonas</taxon>
    </lineage>
</organism>
<dbReference type="PANTHER" id="PTHR21087">
    <property type="entry name" value="SHIKIMATE KINASE"/>
    <property type="match status" value="1"/>
</dbReference>
<keyword evidence="11" id="KW-0479">Metal-binding</keyword>
<protein>
    <recommendedName>
        <fullName evidence="3 11">Shikimate kinase</fullName>
        <shortName evidence="11">SK</shortName>
        <ecNumber evidence="3 11">2.7.1.71</ecNumber>
    </recommendedName>
</protein>
<feature type="binding site" evidence="11">
    <location>
        <position position="18"/>
    </location>
    <ligand>
        <name>Mg(2+)</name>
        <dbReference type="ChEBI" id="CHEBI:18420"/>
    </ligand>
</feature>
<proteinExistence type="inferred from homology"/>
<dbReference type="PROSITE" id="PS01128">
    <property type="entry name" value="SHIKIMATE_KINASE"/>
    <property type="match status" value="1"/>
</dbReference>
<feature type="binding site" evidence="11">
    <location>
        <position position="120"/>
    </location>
    <ligand>
        <name>ATP</name>
        <dbReference type="ChEBI" id="CHEBI:30616"/>
    </ligand>
</feature>
<dbReference type="EMBL" id="FOFS01000014">
    <property type="protein sequence ID" value="SER02708.1"/>
    <property type="molecule type" value="Genomic_DNA"/>
</dbReference>
<keyword evidence="6 11" id="KW-0547">Nucleotide-binding</keyword>
<dbReference type="Pfam" id="PF01202">
    <property type="entry name" value="SKI"/>
    <property type="match status" value="1"/>
</dbReference>
<evidence type="ECO:0000256" key="10">
    <source>
        <dbReference type="ARBA" id="ARBA00048567"/>
    </source>
</evidence>
<keyword evidence="7 11" id="KW-0418">Kinase</keyword>
<dbReference type="AlphaFoldDB" id="A0A1H9KUI9"/>
<evidence type="ECO:0000256" key="9">
    <source>
        <dbReference type="ARBA" id="ARBA00023141"/>
    </source>
</evidence>
<evidence type="ECO:0000256" key="3">
    <source>
        <dbReference type="ARBA" id="ARBA00012154"/>
    </source>
</evidence>
<comment type="cofactor">
    <cofactor evidence="11">
        <name>Mg(2+)</name>
        <dbReference type="ChEBI" id="CHEBI:18420"/>
    </cofactor>
    <text evidence="11">Binds 1 Mg(2+) ion per subunit.</text>
</comment>
<dbReference type="OrthoDB" id="9800332at2"/>
<evidence type="ECO:0000256" key="2">
    <source>
        <dbReference type="ARBA" id="ARBA00006997"/>
    </source>
</evidence>
<feature type="binding site" evidence="11">
    <location>
        <position position="157"/>
    </location>
    <ligand>
        <name>ATP</name>
        <dbReference type="ChEBI" id="CHEBI:30616"/>
    </ligand>
</feature>
<comment type="pathway">
    <text evidence="1 11">Metabolic intermediate biosynthesis; chorismate biosynthesis; chorismate from D-erythrose 4-phosphate and phosphoenolpyruvate: step 5/7.</text>
</comment>
<evidence type="ECO:0000313" key="12">
    <source>
        <dbReference type="EMBL" id="SER02708.1"/>
    </source>
</evidence>
<keyword evidence="8 11" id="KW-0067">ATP-binding</keyword>
<dbReference type="CDD" id="cd00464">
    <property type="entry name" value="SK"/>
    <property type="match status" value="1"/>
</dbReference>
<feature type="binding site" evidence="11">
    <location>
        <begin position="14"/>
        <end position="19"/>
    </location>
    <ligand>
        <name>ATP</name>
        <dbReference type="ChEBI" id="CHEBI:30616"/>
    </ligand>
</feature>
<comment type="function">
    <text evidence="11">Catalyzes the specific phosphorylation of the 3-hydroxyl group of shikimic acid using ATP as a cosubstrate.</text>
</comment>
<feature type="binding site" evidence="11">
    <location>
        <position position="60"/>
    </location>
    <ligand>
        <name>substrate</name>
    </ligand>
</feature>
<dbReference type="InterPro" id="IPR027417">
    <property type="entry name" value="P-loop_NTPase"/>
</dbReference>
<dbReference type="GO" id="GO:0009073">
    <property type="term" value="P:aromatic amino acid family biosynthetic process"/>
    <property type="evidence" value="ECO:0007669"/>
    <property type="project" value="UniProtKB-KW"/>
</dbReference>
<sequence>MLSSRNIFLIGPMGAGKTTIGRRLADKRGLEFIDSDHEIEARTGVDIPYIFEKEGEPGFRRREQQTIAELVERQGIVLATGGGAILDPRNRQALAAHGFVVYLHASVEQQVQRTARAANRPLLQASSDRRETLARLFEIRDPLYREIADLVLHTDHRGARTLLREIERHVDRD</sequence>
<evidence type="ECO:0000256" key="5">
    <source>
        <dbReference type="ARBA" id="ARBA00022679"/>
    </source>
</evidence>
<gene>
    <name evidence="11" type="primary">aroK</name>
    <name evidence="12" type="ORF">SAMN04488038_11442</name>
</gene>
<dbReference type="NCBIfam" id="NF003456">
    <property type="entry name" value="PRK05057.1"/>
    <property type="match status" value="1"/>
</dbReference>
<dbReference type="InterPro" id="IPR000623">
    <property type="entry name" value="Shikimate_kinase/TSH1"/>
</dbReference>
<dbReference type="InterPro" id="IPR023000">
    <property type="entry name" value="Shikimate_kinase_CS"/>
</dbReference>
<dbReference type="HAMAP" id="MF_00109">
    <property type="entry name" value="Shikimate_kinase"/>
    <property type="match status" value="1"/>
</dbReference>
<comment type="subunit">
    <text evidence="11">Monomer.</text>
</comment>
<reference evidence="12 13" key="1">
    <citation type="submission" date="2016-10" db="EMBL/GenBank/DDBJ databases">
        <authorList>
            <person name="de Groot N.N."/>
        </authorList>
    </citation>
    <scope>NUCLEOTIDE SEQUENCE [LARGE SCALE GENOMIC DNA]</scope>
    <source>
        <strain evidence="12 13">DSM 25927</strain>
    </source>
</reference>
<keyword evidence="5 11" id="KW-0808">Transferase</keyword>
<dbReference type="GO" id="GO:0005829">
    <property type="term" value="C:cytosol"/>
    <property type="evidence" value="ECO:0007669"/>
    <property type="project" value="TreeGrafter"/>
</dbReference>
<comment type="similarity">
    <text evidence="2 11">Belongs to the shikimate kinase family.</text>
</comment>
<dbReference type="GO" id="GO:0008652">
    <property type="term" value="P:amino acid biosynthetic process"/>
    <property type="evidence" value="ECO:0007669"/>
    <property type="project" value="UniProtKB-KW"/>
</dbReference>
<evidence type="ECO:0000313" key="13">
    <source>
        <dbReference type="Proteomes" id="UP000199233"/>
    </source>
</evidence>
<evidence type="ECO:0000256" key="7">
    <source>
        <dbReference type="ARBA" id="ARBA00022777"/>
    </source>
</evidence>
<evidence type="ECO:0000256" key="11">
    <source>
        <dbReference type="HAMAP-Rule" id="MF_00109"/>
    </source>
</evidence>
<dbReference type="Gene3D" id="3.40.50.300">
    <property type="entry name" value="P-loop containing nucleotide triphosphate hydrolases"/>
    <property type="match status" value="1"/>
</dbReference>
<keyword evidence="11" id="KW-0460">Magnesium</keyword>
<dbReference type="GO" id="GO:0004765">
    <property type="term" value="F:shikimate kinase activity"/>
    <property type="evidence" value="ECO:0007669"/>
    <property type="project" value="UniProtKB-UniRule"/>
</dbReference>
<name>A0A1H9KUI9_9GAMM</name>
<accession>A0A1H9KUI9</accession>
<evidence type="ECO:0000256" key="1">
    <source>
        <dbReference type="ARBA" id="ARBA00004842"/>
    </source>
</evidence>
<evidence type="ECO:0000256" key="8">
    <source>
        <dbReference type="ARBA" id="ARBA00022840"/>
    </source>
</evidence>
<dbReference type="PANTHER" id="PTHR21087:SF16">
    <property type="entry name" value="SHIKIMATE KINASE 1, CHLOROPLASTIC"/>
    <property type="match status" value="1"/>
</dbReference>
<keyword evidence="4 11" id="KW-0028">Amino-acid biosynthesis</keyword>
<dbReference type="GO" id="GO:0009423">
    <property type="term" value="P:chorismate biosynthetic process"/>
    <property type="evidence" value="ECO:0007669"/>
    <property type="project" value="UniProtKB-UniRule"/>
</dbReference>
<dbReference type="EC" id="2.7.1.71" evidence="3 11"/>
<dbReference type="UniPathway" id="UPA00053">
    <property type="reaction ID" value="UER00088"/>
</dbReference>
<comment type="subcellular location">
    <subcellularLocation>
        <location evidence="11">Cytoplasm</location>
    </subcellularLocation>
</comment>
<evidence type="ECO:0000256" key="4">
    <source>
        <dbReference type="ARBA" id="ARBA00022605"/>
    </source>
</evidence>
<dbReference type="RefSeq" id="WP_093288849.1">
    <property type="nucleotide sequence ID" value="NZ_FOFS01000014.1"/>
</dbReference>
<dbReference type="SUPFAM" id="SSF52540">
    <property type="entry name" value="P-loop containing nucleoside triphosphate hydrolases"/>
    <property type="match status" value="1"/>
</dbReference>
<evidence type="ECO:0000256" key="6">
    <source>
        <dbReference type="ARBA" id="ARBA00022741"/>
    </source>
</evidence>
<dbReference type="Proteomes" id="UP000199233">
    <property type="component" value="Unassembled WGS sequence"/>
</dbReference>